<evidence type="ECO:0008006" key="2">
    <source>
        <dbReference type="Google" id="ProtNLM"/>
    </source>
</evidence>
<organism evidence="1">
    <name type="scientific">candidate division WOR-3 bacterium</name>
    <dbReference type="NCBI Taxonomy" id="2052148"/>
    <lineage>
        <taxon>Bacteria</taxon>
        <taxon>Bacteria division WOR-3</taxon>
    </lineage>
</organism>
<dbReference type="PANTHER" id="PTHR37464">
    <property type="entry name" value="BLL2463 PROTEIN"/>
    <property type="match status" value="1"/>
</dbReference>
<evidence type="ECO:0000313" key="1">
    <source>
        <dbReference type="EMBL" id="HHS52801.1"/>
    </source>
</evidence>
<name>A0A7C6EDN7_UNCW3</name>
<protein>
    <recommendedName>
        <fullName evidence="2">VWA domain-containing protein</fullName>
    </recommendedName>
</protein>
<dbReference type="AlphaFoldDB" id="A0A7C6EDN7"/>
<accession>A0A7C6EDN7</accession>
<proteinExistence type="predicted"/>
<dbReference type="SUPFAM" id="SSF52317">
    <property type="entry name" value="Class I glutamine amidotransferase-like"/>
    <property type="match status" value="1"/>
</dbReference>
<reference evidence="1" key="1">
    <citation type="journal article" date="2020" name="mSystems">
        <title>Genome- and Community-Level Interaction Insights into Carbon Utilization and Element Cycling Functions of Hydrothermarchaeota in Hydrothermal Sediment.</title>
        <authorList>
            <person name="Zhou Z."/>
            <person name="Liu Y."/>
            <person name="Xu W."/>
            <person name="Pan J."/>
            <person name="Luo Z.H."/>
            <person name="Li M."/>
        </authorList>
    </citation>
    <scope>NUCLEOTIDE SEQUENCE [LARGE SCALE GENOMIC DNA]</scope>
    <source>
        <strain evidence="1">SpSt-876</strain>
    </source>
</reference>
<comment type="caution">
    <text evidence="1">The sequence shown here is derived from an EMBL/GenBank/DDBJ whole genome shotgun (WGS) entry which is preliminary data.</text>
</comment>
<dbReference type="PANTHER" id="PTHR37464:SF1">
    <property type="entry name" value="BLL2463 PROTEIN"/>
    <property type="match status" value="1"/>
</dbReference>
<dbReference type="EMBL" id="DTLI01000194">
    <property type="protein sequence ID" value="HHS52801.1"/>
    <property type="molecule type" value="Genomic_DNA"/>
</dbReference>
<dbReference type="InterPro" id="IPR029062">
    <property type="entry name" value="Class_I_gatase-like"/>
</dbReference>
<sequence length="516" mass="57454">MNRLAKGSELLILATSGIAGIYQGKNQKDALDFIDSLSLSYFSNDLLKSLIQAQTILEKSSFANKEIFVITDLQKRAFLAVLQDFKPKFPTTVIDVGQKTANCAVSAVFLSEHFPSSERPAKIGAKIKNYGENEVNQRVILSLGDKTEEKQIKIGGSEEKSLLFEAEVSASGEYYGSVRIEPDSLTVDDQRYFALTIAEKIPVLLIYSQPSEIFYLRLALSPATENTFSVTTTDENGFRQKNLTNFAVIGIQNPINFTGSDYDRLKYYVAKGGKVFIALGSEPKDQTGLKPFIEYEQRQGFTGFVSIDWVKTDHPIFEVFTGIDLSTAKFFQWSRLKPKHAQVIARFSDGSPCLVESDDHNYIIAGMNFEPSATDLVFKPTFLPLIQRIFFYLAKGNLKTEYQVGDTITTEVKTTGLVRVKTPKEEYSVMPEIKDDKKVVRLKQVSQPGIYQIGDKTFAVNVDSAESDLKRVSENELVRAGFKLSKEGSARATDLTGLALTLAFLALALEMLLLLI</sequence>
<gene>
    <name evidence="1" type="ORF">ENW73_08105</name>
</gene>